<sequence>MSAVFESAVPALAREERIEFTATGGEYFRIWIVNLLLTIVTLGVYSAWAKVRRNQYFYASTRLAGSTFEYHGKPLAILRGRVVGVILLGAYQAALRYHPPTAGIVLLLIAGVMPWLVWKSLQFALHNSSYRGVRFGFRGSWKGAYLYYLGLPLLAGLTLGLLYPLVHQRIKRFQHAESRYGTTHFAFDAPVGQFYKVYGILVGLLVLGGGVAFGVVAGLAGGVAALNGGTADIAVRAGQVLIVFAGVLGWYAFTLCVVWAFMAILQNLIWNHTQLGPHRFRSTMTWPRLAGLYITNTLAIVCTLGLFIPFAQVRALKYRLESTTLVVAGSLDDVVAAKGGDVNAVGESVADLAGFDLAL</sequence>
<gene>
    <name evidence="2" type="ORF">PX653_17435</name>
</gene>
<dbReference type="Proteomes" id="UP001216510">
    <property type="component" value="Chromosome"/>
</dbReference>
<evidence type="ECO:0000256" key="1">
    <source>
        <dbReference type="SAM" id="Phobius"/>
    </source>
</evidence>
<reference evidence="2 3" key="1">
    <citation type="submission" date="2023-02" db="EMBL/GenBank/DDBJ databases">
        <title>Gemone sequence of Telluria chitinolytica ACM 3522T.</title>
        <authorList>
            <person name="Frediansyah A."/>
            <person name="Miess H."/>
            <person name="Gross H."/>
        </authorList>
    </citation>
    <scope>NUCLEOTIDE SEQUENCE [LARGE SCALE GENOMIC DNA]</scope>
    <source>
        <strain evidence="2 3">ACM 3522</strain>
    </source>
</reference>
<organism evidence="2 3">
    <name type="scientific">Pseudoduganella chitinolytica</name>
    <dbReference type="NCBI Taxonomy" id="34070"/>
    <lineage>
        <taxon>Bacteria</taxon>
        <taxon>Pseudomonadati</taxon>
        <taxon>Pseudomonadota</taxon>
        <taxon>Betaproteobacteria</taxon>
        <taxon>Burkholderiales</taxon>
        <taxon>Oxalobacteraceae</taxon>
        <taxon>Telluria group</taxon>
        <taxon>Pseudoduganella</taxon>
    </lineage>
</organism>
<feature type="transmembrane region" description="Helical" evidence="1">
    <location>
        <begin position="145"/>
        <end position="166"/>
    </location>
</feature>
<protein>
    <submittedName>
        <fullName evidence="2">YjgN family protein</fullName>
    </submittedName>
</protein>
<dbReference type="InterPro" id="IPR010295">
    <property type="entry name" value="DUF898"/>
</dbReference>
<dbReference type="Pfam" id="PF05987">
    <property type="entry name" value="DUF898"/>
    <property type="match status" value="1"/>
</dbReference>
<feature type="transmembrane region" description="Helical" evidence="1">
    <location>
        <begin position="240"/>
        <end position="270"/>
    </location>
</feature>
<keyword evidence="1" id="KW-0812">Transmembrane</keyword>
<evidence type="ECO:0000313" key="2">
    <source>
        <dbReference type="EMBL" id="WEF31239.1"/>
    </source>
</evidence>
<name>A0ABY8BA59_9BURK</name>
<proteinExistence type="predicted"/>
<keyword evidence="1" id="KW-0472">Membrane</keyword>
<feature type="transmembrane region" description="Helical" evidence="1">
    <location>
        <begin position="290"/>
        <end position="311"/>
    </location>
</feature>
<keyword evidence="1" id="KW-1133">Transmembrane helix</keyword>
<dbReference type="EMBL" id="CP119083">
    <property type="protein sequence ID" value="WEF31239.1"/>
    <property type="molecule type" value="Genomic_DNA"/>
</dbReference>
<dbReference type="RefSeq" id="WP_277414019.1">
    <property type="nucleotide sequence ID" value="NZ_CP119083.1"/>
</dbReference>
<keyword evidence="3" id="KW-1185">Reference proteome</keyword>
<accession>A0ABY8BA59</accession>
<feature type="transmembrane region" description="Helical" evidence="1">
    <location>
        <begin position="101"/>
        <end position="125"/>
    </location>
</feature>
<feature type="transmembrane region" description="Helical" evidence="1">
    <location>
        <begin position="197"/>
        <end position="228"/>
    </location>
</feature>
<feature type="transmembrane region" description="Helical" evidence="1">
    <location>
        <begin position="28"/>
        <end position="48"/>
    </location>
</feature>
<evidence type="ECO:0000313" key="3">
    <source>
        <dbReference type="Proteomes" id="UP001216510"/>
    </source>
</evidence>